<evidence type="ECO:0000313" key="2">
    <source>
        <dbReference type="RefSeq" id="XP_024882301.1"/>
    </source>
</evidence>
<dbReference type="GeneID" id="112461330"/>
<dbReference type="Proteomes" id="UP000504618">
    <property type="component" value="Unplaced"/>
</dbReference>
<protein>
    <submittedName>
        <fullName evidence="2">Uncharacterized protein LOC112461330</fullName>
    </submittedName>
</protein>
<dbReference type="RefSeq" id="XP_024882301.1">
    <property type="nucleotide sequence ID" value="XM_025026533.1"/>
</dbReference>
<keyword evidence="1" id="KW-1185">Reference proteome</keyword>
<sequence>MKYLGVYIDKKWAFNTHVNYVAEKISKVNRALCAILPNLRGPIENKRRLYYSVATSIALYAAPIWSEEFMASENKQRRMRHALRLSALRTIMAYRTVSYEAATLLARVPPLHLYADFLRRTYFRHRRIKENGTYNEVSAPAVRLEEWEALRVQWRAHIAQGNLPGRRTREAIGPSFEDWLDSSSGFLTYRLTQFLTGHGCFGTYLYKIGKEDTPICRYCDVEEDTPEHTLEVCHFWALERGELAAAIGQNLSLGNIVARICNSKERWNAFSVFAERVLQRKEEDERRRQQQMVIDPG</sequence>
<evidence type="ECO:0000313" key="1">
    <source>
        <dbReference type="Proteomes" id="UP000504618"/>
    </source>
</evidence>
<dbReference type="OrthoDB" id="7700848at2759"/>
<organism evidence="1 2">
    <name type="scientific">Temnothorax curvispinosus</name>
    <dbReference type="NCBI Taxonomy" id="300111"/>
    <lineage>
        <taxon>Eukaryota</taxon>
        <taxon>Metazoa</taxon>
        <taxon>Ecdysozoa</taxon>
        <taxon>Arthropoda</taxon>
        <taxon>Hexapoda</taxon>
        <taxon>Insecta</taxon>
        <taxon>Pterygota</taxon>
        <taxon>Neoptera</taxon>
        <taxon>Endopterygota</taxon>
        <taxon>Hymenoptera</taxon>
        <taxon>Apocrita</taxon>
        <taxon>Aculeata</taxon>
        <taxon>Formicoidea</taxon>
        <taxon>Formicidae</taxon>
        <taxon>Myrmicinae</taxon>
        <taxon>Temnothorax</taxon>
    </lineage>
</organism>
<name>A0A6J1QMQ5_9HYME</name>
<reference evidence="2" key="1">
    <citation type="submission" date="2025-08" db="UniProtKB">
        <authorList>
            <consortium name="RefSeq"/>
        </authorList>
    </citation>
    <scope>IDENTIFICATION</scope>
    <source>
        <tissue evidence="2">Whole body</tissue>
    </source>
</reference>
<proteinExistence type="predicted"/>
<gene>
    <name evidence="2" type="primary">LOC112461330</name>
</gene>
<dbReference type="AlphaFoldDB" id="A0A6J1QMQ5"/>
<accession>A0A6J1QMQ5</accession>